<comment type="caution">
    <text evidence="2">The sequence shown here is derived from an EMBL/GenBank/DDBJ whole genome shotgun (WGS) entry which is preliminary data.</text>
</comment>
<dbReference type="RefSeq" id="WP_025429712.1">
    <property type="nucleotide sequence ID" value="NZ_CP083371.1"/>
</dbReference>
<proteinExistence type="predicted"/>
<protein>
    <submittedName>
        <fullName evidence="2">Post-segregation antitoxin CcdA</fullName>
    </submittedName>
</protein>
<dbReference type="Pfam" id="PF07362">
    <property type="entry name" value="CcdA"/>
    <property type="match status" value="1"/>
</dbReference>
<evidence type="ECO:0000313" key="3">
    <source>
        <dbReference type="Proteomes" id="UP000744980"/>
    </source>
</evidence>
<name>A0AAW4FQD4_9HYPH</name>
<dbReference type="InterPro" id="IPR009956">
    <property type="entry name" value="Post-segregation_anti-tox_CcdA"/>
</dbReference>
<reference evidence="2 3" key="1">
    <citation type="submission" date="2020-01" db="EMBL/GenBank/DDBJ databases">
        <title>Draft genome assembly of Ensifer adhaerens T173.</title>
        <authorList>
            <person name="Craig J.E."/>
            <person name="Stinchcombe J.R."/>
        </authorList>
    </citation>
    <scope>NUCLEOTIDE SEQUENCE [LARGE SCALE GENOMIC DNA]</scope>
    <source>
        <strain evidence="2 3">T173</strain>
    </source>
</reference>
<accession>A0AAW4FQD4</accession>
<gene>
    <name evidence="2" type="ORF">GFB56_22370</name>
</gene>
<dbReference type="EMBL" id="WXFA01000016">
    <property type="protein sequence ID" value="MBM3093516.1"/>
    <property type="molecule type" value="Genomic_DNA"/>
</dbReference>
<keyword evidence="1" id="KW-1277">Toxin-antitoxin system</keyword>
<evidence type="ECO:0000256" key="1">
    <source>
        <dbReference type="ARBA" id="ARBA00022649"/>
    </source>
</evidence>
<keyword evidence="3" id="KW-1185">Reference proteome</keyword>
<sequence length="81" mass="8725">MAEHARSASAKRAANLTIDADLLAEARHFDINISRAAEAGIARAVSDAKAARWKKENSEALQSSNAFVDANGLPLAQFRQF</sequence>
<dbReference type="AlphaFoldDB" id="A0AAW4FQD4"/>
<dbReference type="Proteomes" id="UP000744980">
    <property type="component" value="Unassembled WGS sequence"/>
</dbReference>
<evidence type="ECO:0000313" key="2">
    <source>
        <dbReference type="EMBL" id="MBM3093516.1"/>
    </source>
</evidence>
<organism evidence="2 3">
    <name type="scientific">Ensifer canadensis</name>
    <dbReference type="NCBI Taxonomy" id="555315"/>
    <lineage>
        <taxon>Bacteria</taxon>
        <taxon>Pseudomonadati</taxon>
        <taxon>Pseudomonadota</taxon>
        <taxon>Alphaproteobacteria</taxon>
        <taxon>Hyphomicrobiales</taxon>
        <taxon>Rhizobiaceae</taxon>
        <taxon>Sinorhizobium/Ensifer group</taxon>
        <taxon>Ensifer</taxon>
    </lineage>
</organism>